<protein>
    <submittedName>
        <fullName evidence="4">Peptidylprolyl isomerase</fullName>
    </submittedName>
</protein>
<proteinExistence type="predicted"/>
<organism evidence="4 5">
    <name type="scientific">Chryseobacterium glaciei</name>
    <dbReference type="NCBI Taxonomy" id="1685010"/>
    <lineage>
        <taxon>Bacteria</taxon>
        <taxon>Pseudomonadati</taxon>
        <taxon>Bacteroidota</taxon>
        <taxon>Flavobacteriia</taxon>
        <taxon>Flavobacteriales</taxon>
        <taxon>Weeksellaceae</taxon>
        <taxon>Chryseobacterium group</taxon>
        <taxon>Chryseobacterium</taxon>
    </lineage>
</organism>
<accession>A0A172XRJ8</accession>
<dbReference type="InterPro" id="IPR027304">
    <property type="entry name" value="Trigger_fact/SurA_dom_sf"/>
</dbReference>
<evidence type="ECO:0000313" key="4">
    <source>
        <dbReference type="EMBL" id="ANF49556.1"/>
    </source>
</evidence>
<dbReference type="Pfam" id="PF00639">
    <property type="entry name" value="Rotamase"/>
    <property type="match status" value="2"/>
</dbReference>
<feature type="domain" description="PpiC" evidence="3">
    <location>
        <begin position="280"/>
        <end position="377"/>
    </location>
</feature>
<name>A0A172XRJ8_9FLAO</name>
<evidence type="ECO:0000256" key="2">
    <source>
        <dbReference type="PROSITE-ProRule" id="PRU00278"/>
    </source>
</evidence>
<gene>
    <name evidence="4" type="ORF">A0O34_02870</name>
</gene>
<dbReference type="InterPro" id="IPR050280">
    <property type="entry name" value="OMP_Chaperone_SurA"/>
</dbReference>
<evidence type="ECO:0000313" key="5">
    <source>
        <dbReference type="Proteomes" id="UP000077824"/>
    </source>
</evidence>
<keyword evidence="2" id="KW-0697">Rotamase</keyword>
<evidence type="ECO:0000256" key="1">
    <source>
        <dbReference type="ARBA" id="ARBA00022729"/>
    </source>
</evidence>
<dbReference type="InterPro" id="IPR000297">
    <property type="entry name" value="PPIase_PpiC"/>
</dbReference>
<dbReference type="STRING" id="1685010.A0O34_02870"/>
<dbReference type="Proteomes" id="UP000077824">
    <property type="component" value="Chromosome"/>
</dbReference>
<keyword evidence="1" id="KW-0732">Signal</keyword>
<reference evidence="4 5" key="1">
    <citation type="submission" date="2016-04" db="EMBL/GenBank/DDBJ databases">
        <title>Complete Genome Sequence of Chryseobacterium sp. IHBB 10212.</title>
        <authorList>
            <person name="Pal M."/>
            <person name="Swarnkar M.K."/>
            <person name="Kaushal K."/>
            <person name="Chhibber S."/>
            <person name="Singh A.K."/>
            <person name="Gulati A."/>
        </authorList>
    </citation>
    <scope>NUCLEOTIDE SEQUENCE [LARGE SCALE GENOMIC DNA]</scope>
    <source>
        <strain evidence="4 5">IHBB 10212</strain>
    </source>
</reference>
<dbReference type="Gene3D" id="1.10.4030.10">
    <property type="entry name" value="Porin chaperone SurA, peptide-binding domain"/>
    <property type="match status" value="1"/>
</dbReference>
<sequence>MTNKLKITFLFGIFMILFSANMMKAQLKPGELVDGIAAVIGDEIVLESDVNEQMNYAKQQGASNTDKCEFLENLINNKLLVYEAKKDTLIENRSAAIKEQANGKYAQLLSQFPDEKSMLAAYKFRTGYEMKNAIEKIDTDTYYGQAKYQRITEKADVTPNEVTDFFNLYKMQLPEIKDEVSLAQIVMNPKLTEAHKQEIIDRLNKIKKDILGGESFESQARIYSEDPGSAPNGGLMKNITKGQMVKPFEAAALNLQEGEISDPIESEFGYHIIQLVRKAGKVYDARHILLMATPTEAEIKTAKVKLDSIRTLIIDGKTTFKDASFRFSDDKRTKFNAGIIPGADGSNKIERESIPGSISYELAGLNKGDITSAFDDEDERKRKVVKIVKMEDVIPAHKITMETDYDRIKQMALNKKKNELIEKFVNSKLPTTFISINGRYDSCNFKGAWKKQTTKK</sequence>
<dbReference type="SUPFAM" id="SSF109998">
    <property type="entry name" value="Triger factor/SurA peptide-binding domain-like"/>
    <property type="match status" value="1"/>
</dbReference>
<evidence type="ECO:0000259" key="3">
    <source>
        <dbReference type="PROSITE" id="PS50198"/>
    </source>
</evidence>
<dbReference type="PROSITE" id="PS50198">
    <property type="entry name" value="PPIC_PPIASE_2"/>
    <property type="match status" value="2"/>
</dbReference>
<dbReference type="KEGG" id="chh:A0O34_02870"/>
<dbReference type="PANTHER" id="PTHR47637">
    <property type="entry name" value="CHAPERONE SURA"/>
    <property type="match status" value="1"/>
</dbReference>
<dbReference type="EMBL" id="CP015199">
    <property type="protein sequence ID" value="ANF49556.1"/>
    <property type="molecule type" value="Genomic_DNA"/>
</dbReference>
<keyword evidence="2 4" id="KW-0413">Isomerase</keyword>
<dbReference type="InterPro" id="IPR046357">
    <property type="entry name" value="PPIase_dom_sf"/>
</dbReference>
<dbReference type="PANTHER" id="PTHR47637:SF1">
    <property type="entry name" value="CHAPERONE SURA"/>
    <property type="match status" value="1"/>
</dbReference>
<dbReference type="OrthoDB" id="14196at2"/>
<dbReference type="SUPFAM" id="SSF54534">
    <property type="entry name" value="FKBP-like"/>
    <property type="match status" value="2"/>
</dbReference>
<feature type="domain" description="PpiC" evidence="3">
    <location>
        <begin position="177"/>
        <end position="277"/>
    </location>
</feature>
<dbReference type="GO" id="GO:0003755">
    <property type="term" value="F:peptidyl-prolyl cis-trans isomerase activity"/>
    <property type="evidence" value="ECO:0007669"/>
    <property type="project" value="UniProtKB-KW"/>
</dbReference>
<dbReference type="AlphaFoldDB" id="A0A172XRJ8"/>
<dbReference type="RefSeq" id="WP_066750946.1">
    <property type="nucleotide sequence ID" value="NZ_CP015199.1"/>
</dbReference>
<dbReference type="Gene3D" id="3.10.50.40">
    <property type="match status" value="2"/>
</dbReference>
<keyword evidence="5" id="KW-1185">Reference proteome</keyword>